<dbReference type="EMBL" id="AP022612">
    <property type="protein sequence ID" value="BBZ33498.1"/>
    <property type="molecule type" value="Genomic_DNA"/>
</dbReference>
<reference evidence="2" key="1">
    <citation type="journal article" date="2019" name="Emerg. Microbes Infect.">
        <title>Comprehensive subspecies identification of 175 nontuberculous mycobacteria species based on 7547 genomic profiles.</title>
        <authorList>
            <person name="Matsumoto Y."/>
            <person name="Kinjo T."/>
            <person name="Motooka D."/>
            <person name="Nabeya D."/>
            <person name="Jung N."/>
            <person name="Uechi K."/>
            <person name="Horii T."/>
            <person name="Iida T."/>
            <person name="Fujita J."/>
            <person name="Nakamura S."/>
        </authorList>
    </citation>
    <scope>NUCLEOTIDE SEQUENCE [LARGE SCALE GENOMIC DNA]</scope>
    <source>
        <strain evidence="2">JCM 13671</strain>
    </source>
</reference>
<name>A0A7I7XW48_9MYCO</name>
<evidence type="ECO:0000313" key="2">
    <source>
        <dbReference type="EMBL" id="BBZ33498.1"/>
    </source>
</evidence>
<organism evidence="2 3">
    <name type="scientific">Mycolicibacterium confluentis</name>
    <dbReference type="NCBI Taxonomy" id="28047"/>
    <lineage>
        <taxon>Bacteria</taxon>
        <taxon>Bacillati</taxon>
        <taxon>Actinomycetota</taxon>
        <taxon>Actinomycetes</taxon>
        <taxon>Mycobacteriales</taxon>
        <taxon>Mycobacteriaceae</taxon>
        <taxon>Mycolicibacterium</taxon>
    </lineage>
</organism>
<evidence type="ECO:0000256" key="1">
    <source>
        <dbReference type="SAM" id="MobiDB-lite"/>
    </source>
</evidence>
<feature type="region of interest" description="Disordered" evidence="1">
    <location>
        <begin position="71"/>
        <end position="139"/>
    </location>
</feature>
<dbReference type="Proteomes" id="UP000466931">
    <property type="component" value="Chromosome"/>
</dbReference>
<gene>
    <name evidence="2" type="ORF">MCNF_21030</name>
</gene>
<dbReference type="AlphaFoldDB" id="A0A7I7XW48"/>
<protein>
    <submittedName>
        <fullName evidence="2">Uncharacterized protein</fullName>
    </submittedName>
</protein>
<sequence length="139" mass="15104">MLQRRAAAEDQVAPLRIDVRQVVRRIGIEVHTLVPEAPQPRLRVVDRRCALSQCKGSQDSGFVWQVHTSTMAPPTTRSAPHNGPNPVAIGPFGPDGGQPRPLWMDGRIDDVGVAGAQARPDRRRTAAPGPRTDPGARTR</sequence>
<keyword evidence="3" id="KW-1185">Reference proteome</keyword>
<evidence type="ECO:0000313" key="3">
    <source>
        <dbReference type="Proteomes" id="UP000466931"/>
    </source>
</evidence>
<proteinExistence type="predicted"/>
<accession>A0A7I7XW48</accession>
<reference evidence="2" key="2">
    <citation type="submission" date="2020-02" db="EMBL/GenBank/DDBJ databases">
        <authorList>
            <person name="Matsumoto Y."/>
            <person name="Motooka D."/>
            <person name="Nakamura S."/>
        </authorList>
    </citation>
    <scope>NUCLEOTIDE SEQUENCE</scope>
    <source>
        <strain evidence="2">JCM 13671</strain>
    </source>
</reference>